<keyword evidence="10" id="KW-1185">Reference proteome</keyword>
<comment type="similarity">
    <text evidence="6 7">Belongs to the FliO/MopB family.</text>
</comment>
<keyword evidence="4 7" id="KW-0472">Membrane</keyword>
<dbReference type="PANTHER" id="PTHR38766">
    <property type="entry name" value="FLAGELLAR PROTEIN FLIO"/>
    <property type="match status" value="1"/>
</dbReference>
<protein>
    <recommendedName>
        <fullName evidence="7">Flagellar protein</fullName>
    </recommendedName>
</protein>
<proteinExistence type="inferred from homology"/>
<feature type="signal peptide" evidence="8">
    <location>
        <begin position="1"/>
        <end position="25"/>
    </location>
</feature>
<evidence type="ECO:0000256" key="5">
    <source>
        <dbReference type="ARBA" id="ARBA00023143"/>
    </source>
</evidence>
<sequence length="160" mass="16663">MKKVLGGVRRLALGLALALPFAVLAAEPVATAATAATAAAAPAVSSGVAGQLTQLVFGLLLVLGLIFFLAWLLRRVQQAGPAGKGQVIELIGSRALGPRDRLMLVQVGNEQILLGLSPGTITALHVLKEPVQVPSGTEKATPEFAQRLFELLGKDQKDKK</sequence>
<name>A0ABY9F2U9_9PSED</name>
<evidence type="ECO:0000256" key="6">
    <source>
        <dbReference type="ARBA" id="ARBA00037937"/>
    </source>
</evidence>
<evidence type="ECO:0000313" key="9">
    <source>
        <dbReference type="EMBL" id="WLG86451.1"/>
    </source>
</evidence>
<keyword evidence="5 7" id="KW-0975">Bacterial flagellum</keyword>
<evidence type="ECO:0000313" key="10">
    <source>
        <dbReference type="Proteomes" id="UP001239418"/>
    </source>
</evidence>
<keyword evidence="9" id="KW-0282">Flagellum</keyword>
<dbReference type="Pfam" id="PF04347">
    <property type="entry name" value="FliO"/>
    <property type="match status" value="1"/>
</dbReference>
<dbReference type="InterPro" id="IPR022781">
    <property type="entry name" value="Flagellar_biosynth_FliO"/>
</dbReference>
<feature type="chain" id="PRO_5045269253" description="Flagellar protein" evidence="8">
    <location>
        <begin position="26"/>
        <end position="160"/>
    </location>
</feature>
<dbReference type="InterPro" id="IPR052205">
    <property type="entry name" value="FliO/MopB"/>
</dbReference>
<accession>A0ABY9F2U9</accession>
<keyword evidence="9" id="KW-0969">Cilium</keyword>
<evidence type="ECO:0000256" key="8">
    <source>
        <dbReference type="SAM" id="SignalP"/>
    </source>
</evidence>
<gene>
    <name evidence="9" type="primary">fliO</name>
    <name evidence="9" type="ORF">PSH97_07995</name>
</gene>
<keyword evidence="1 7" id="KW-1003">Cell membrane</keyword>
<keyword evidence="9" id="KW-0966">Cell projection</keyword>
<dbReference type="RefSeq" id="WP_305448761.1">
    <property type="nucleotide sequence ID" value="NZ_CP117454.1"/>
</dbReference>
<keyword evidence="3 7" id="KW-1133">Transmembrane helix</keyword>
<keyword evidence="8" id="KW-0732">Signal</keyword>
<dbReference type="Proteomes" id="UP001239418">
    <property type="component" value="Chromosome"/>
</dbReference>
<evidence type="ECO:0000256" key="3">
    <source>
        <dbReference type="ARBA" id="ARBA00022989"/>
    </source>
</evidence>
<dbReference type="NCBIfam" id="TIGR03500">
    <property type="entry name" value="FliO_TIGR"/>
    <property type="match status" value="1"/>
</dbReference>
<comment type="subcellular location">
    <subcellularLocation>
        <location evidence="7">Cell membrane</location>
    </subcellularLocation>
    <subcellularLocation>
        <location evidence="7">Bacterial flagellum basal body</location>
    </subcellularLocation>
</comment>
<evidence type="ECO:0000256" key="4">
    <source>
        <dbReference type="ARBA" id="ARBA00023136"/>
    </source>
</evidence>
<evidence type="ECO:0000256" key="2">
    <source>
        <dbReference type="ARBA" id="ARBA00022692"/>
    </source>
</evidence>
<dbReference type="PANTHER" id="PTHR38766:SF1">
    <property type="entry name" value="FLAGELLAR PROTEIN FLIO"/>
    <property type="match status" value="1"/>
</dbReference>
<keyword evidence="2 7" id="KW-0812">Transmembrane</keyword>
<evidence type="ECO:0000256" key="7">
    <source>
        <dbReference type="RuleBase" id="RU362064"/>
    </source>
</evidence>
<feature type="transmembrane region" description="Helical" evidence="7">
    <location>
        <begin position="56"/>
        <end position="73"/>
    </location>
</feature>
<reference evidence="9 10" key="1">
    <citation type="submission" date="2023-02" db="EMBL/GenBank/DDBJ databases">
        <title>Evolution of Hrp T3SS in non-pathogenic Pseudomonas fluorescens.</title>
        <authorList>
            <person name="Liao K."/>
            <person name="Wei H."/>
            <person name="Gu Y."/>
        </authorList>
    </citation>
    <scope>NUCLEOTIDE SEQUENCE [LARGE SCALE GENOMIC DNA]</scope>
    <source>
        <strain evidence="9 10">FP1935</strain>
    </source>
</reference>
<dbReference type="EMBL" id="CP117454">
    <property type="protein sequence ID" value="WLG86451.1"/>
    <property type="molecule type" value="Genomic_DNA"/>
</dbReference>
<evidence type="ECO:0000256" key="1">
    <source>
        <dbReference type="ARBA" id="ARBA00022475"/>
    </source>
</evidence>
<organism evidence="9 10">
    <name type="scientific">Pseudomonas cucumis</name>
    <dbReference type="NCBI Taxonomy" id="2954082"/>
    <lineage>
        <taxon>Bacteria</taxon>
        <taxon>Pseudomonadati</taxon>
        <taxon>Pseudomonadota</taxon>
        <taxon>Gammaproteobacteria</taxon>
        <taxon>Pseudomonadales</taxon>
        <taxon>Pseudomonadaceae</taxon>
        <taxon>Pseudomonas</taxon>
    </lineage>
</organism>